<keyword evidence="1" id="KW-0472">Membrane</keyword>
<proteinExistence type="predicted"/>
<name>A0A8C5MHW4_9ANUR</name>
<dbReference type="OrthoDB" id="8956959at2759"/>
<sequence length="120" mass="13215">MPLIRFTIKGTANIKADPLLHLKPRALCLDPQCSPKGNHPGAASAIRFSLTHGVLSCLLHSCSSHCMVLRKVFVFSFSFSYFFFHCSAVSSTFTHTVFLIVFALKKTKKISLGGGLFTKH</sequence>
<organism evidence="2 3">
    <name type="scientific">Leptobrachium leishanense</name>
    <name type="common">Leishan spiny toad</name>
    <dbReference type="NCBI Taxonomy" id="445787"/>
    <lineage>
        <taxon>Eukaryota</taxon>
        <taxon>Metazoa</taxon>
        <taxon>Chordata</taxon>
        <taxon>Craniata</taxon>
        <taxon>Vertebrata</taxon>
        <taxon>Euteleostomi</taxon>
        <taxon>Amphibia</taxon>
        <taxon>Batrachia</taxon>
        <taxon>Anura</taxon>
        <taxon>Pelobatoidea</taxon>
        <taxon>Megophryidae</taxon>
        <taxon>Leptobrachium</taxon>
    </lineage>
</organism>
<keyword evidence="3" id="KW-1185">Reference proteome</keyword>
<evidence type="ECO:0008006" key="4">
    <source>
        <dbReference type="Google" id="ProtNLM"/>
    </source>
</evidence>
<dbReference type="Proteomes" id="UP000694569">
    <property type="component" value="Unplaced"/>
</dbReference>
<dbReference type="AlphaFoldDB" id="A0A8C5MHW4"/>
<reference evidence="2" key="1">
    <citation type="submission" date="2025-08" db="UniProtKB">
        <authorList>
            <consortium name="Ensembl"/>
        </authorList>
    </citation>
    <scope>IDENTIFICATION</scope>
</reference>
<evidence type="ECO:0000313" key="3">
    <source>
        <dbReference type="Proteomes" id="UP000694569"/>
    </source>
</evidence>
<evidence type="ECO:0000313" key="2">
    <source>
        <dbReference type="Ensembl" id="ENSLLEP00000012334.1"/>
    </source>
</evidence>
<keyword evidence="1" id="KW-1133">Transmembrane helix</keyword>
<reference evidence="2" key="2">
    <citation type="submission" date="2025-09" db="UniProtKB">
        <authorList>
            <consortium name="Ensembl"/>
        </authorList>
    </citation>
    <scope>IDENTIFICATION</scope>
</reference>
<dbReference type="Ensembl" id="ENSLLET00000012818.1">
    <property type="protein sequence ID" value="ENSLLEP00000012334.1"/>
    <property type="gene ID" value="ENSLLEG00000007831.1"/>
</dbReference>
<keyword evidence="1" id="KW-0812">Transmembrane</keyword>
<evidence type="ECO:0000256" key="1">
    <source>
        <dbReference type="SAM" id="Phobius"/>
    </source>
</evidence>
<protein>
    <recommendedName>
        <fullName evidence="4">Transmembrane protein</fullName>
    </recommendedName>
</protein>
<feature type="transmembrane region" description="Helical" evidence="1">
    <location>
        <begin position="79"/>
        <end position="104"/>
    </location>
</feature>
<accession>A0A8C5MHW4</accession>